<accession>A0A5M6ZF68</accession>
<dbReference type="AlphaFoldDB" id="A0A5M6ZF68"/>
<dbReference type="EMBL" id="VWOJ01000002">
    <property type="protein sequence ID" value="KAA5803369.1"/>
    <property type="molecule type" value="Genomic_DNA"/>
</dbReference>
<sequence length="277" mass="30374">MTQLPAHKFDHLCKEVRARTGLVLGPEKAYLVESRLGPLARKSGLASIEALIDAMMRGDKAVTTSVCEALATHETFFFRDKTPFELFEQVIAPALKTARAGRALKIWCAAASSGQEPYSLAMMLDEAGGPQADILATDMSGPVLEKARAGVYTQFEVQRGLSIQRLVKHFEQTGETWRIKPHLRQKVRFEQSNLLEDFSRLGRMDVIFCRNVLIYFDIETKAKILDRLAAQLADDGYLVLGAAETVVGLTDSLRPAQGHRGLYTRAGAPGAKAVAAA</sequence>
<protein>
    <recommendedName>
        <fullName evidence="2">protein-glutamate O-methyltransferase</fullName>
        <ecNumber evidence="2">2.1.1.80</ecNumber>
    </recommendedName>
</protein>
<dbReference type="Proteomes" id="UP000325122">
    <property type="component" value="Unassembled WGS sequence"/>
</dbReference>
<dbReference type="Pfam" id="PF01739">
    <property type="entry name" value="CheR"/>
    <property type="match status" value="1"/>
</dbReference>
<keyword evidence="8" id="KW-1185">Reference proteome</keyword>
<dbReference type="PRINTS" id="PR00996">
    <property type="entry name" value="CHERMTFRASE"/>
</dbReference>
<dbReference type="PANTHER" id="PTHR24422:SF21">
    <property type="entry name" value="CHEMOTAXIS PROTEIN METHYLTRANSFERASE 1"/>
    <property type="match status" value="1"/>
</dbReference>
<evidence type="ECO:0000259" key="6">
    <source>
        <dbReference type="PROSITE" id="PS50123"/>
    </source>
</evidence>
<comment type="catalytic activity">
    <reaction evidence="1">
        <text>L-glutamyl-[protein] + S-adenosyl-L-methionine = [protein]-L-glutamate 5-O-methyl ester + S-adenosyl-L-homocysteine</text>
        <dbReference type="Rhea" id="RHEA:24452"/>
        <dbReference type="Rhea" id="RHEA-COMP:10208"/>
        <dbReference type="Rhea" id="RHEA-COMP:10311"/>
        <dbReference type="ChEBI" id="CHEBI:29973"/>
        <dbReference type="ChEBI" id="CHEBI:57856"/>
        <dbReference type="ChEBI" id="CHEBI:59789"/>
        <dbReference type="ChEBI" id="CHEBI:82795"/>
        <dbReference type="EC" id="2.1.1.80"/>
    </reaction>
</comment>
<proteinExistence type="predicted"/>
<keyword evidence="3 7" id="KW-0489">Methyltransferase</keyword>
<name>A0A5M6ZF68_9PROT</name>
<dbReference type="GO" id="GO:0008983">
    <property type="term" value="F:protein-glutamate O-methyltransferase activity"/>
    <property type="evidence" value="ECO:0007669"/>
    <property type="project" value="UniProtKB-EC"/>
</dbReference>
<dbReference type="InterPro" id="IPR050903">
    <property type="entry name" value="Bact_Chemotaxis_MeTrfase"/>
</dbReference>
<evidence type="ECO:0000256" key="5">
    <source>
        <dbReference type="ARBA" id="ARBA00022691"/>
    </source>
</evidence>
<dbReference type="InterPro" id="IPR022641">
    <property type="entry name" value="CheR_N"/>
</dbReference>
<dbReference type="SMART" id="SM00138">
    <property type="entry name" value="MeTrc"/>
    <property type="match status" value="1"/>
</dbReference>
<keyword evidence="4 7" id="KW-0808">Transferase</keyword>
<comment type="caution">
    <text evidence="7">The sequence shown here is derived from an EMBL/GenBank/DDBJ whole genome shotgun (WGS) entry which is preliminary data.</text>
</comment>
<dbReference type="SUPFAM" id="SSF47757">
    <property type="entry name" value="Chemotaxis receptor methyltransferase CheR, N-terminal domain"/>
    <property type="match status" value="1"/>
</dbReference>
<dbReference type="Gene3D" id="3.40.50.150">
    <property type="entry name" value="Vaccinia Virus protein VP39"/>
    <property type="match status" value="1"/>
</dbReference>
<organism evidence="7 8">
    <name type="scientific">Alkalicaulis satelles</name>
    <dbReference type="NCBI Taxonomy" id="2609175"/>
    <lineage>
        <taxon>Bacteria</taxon>
        <taxon>Pseudomonadati</taxon>
        <taxon>Pseudomonadota</taxon>
        <taxon>Alphaproteobacteria</taxon>
        <taxon>Maricaulales</taxon>
        <taxon>Maricaulaceae</taxon>
        <taxon>Alkalicaulis</taxon>
    </lineage>
</organism>
<evidence type="ECO:0000313" key="8">
    <source>
        <dbReference type="Proteomes" id="UP000325122"/>
    </source>
</evidence>
<dbReference type="PANTHER" id="PTHR24422">
    <property type="entry name" value="CHEMOTAXIS PROTEIN METHYLTRANSFERASE"/>
    <property type="match status" value="1"/>
</dbReference>
<dbReference type="InterPro" id="IPR022642">
    <property type="entry name" value="CheR_C"/>
</dbReference>
<dbReference type="EC" id="2.1.1.80" evidence="2"/>
<dbReference type="InterPro" id="IPR029063">
    <property type="entry name" value="SAM-dependent_MTases_sf"/>
</dbReference>
<keyword evidence="5" id="KW-0949">S-adenosyl-L-methionine</keyword>
<dbReference type="GO" id="GO:0032259">
    <property type="term" value="P:methylation"/>
    <property type="evidence" value="ECO:0007669"/>
    <property type="project" value="UniProtKB-KW"/>
</dbReference>
<evidence type="ECO:0000313" key="7">
    <source>
        <dbReference type="EMBL" id="KAA5803369.1"/>
    </source>
</evidence>
<dbReference type="InterPro" id="IPR000780">
    <property type="entry name" value="CheR_MeTrfase"/>
</dbReference>
<evidence type="ECO:0000256" key="1">
    <source>
        <dbReference type="ARBA" id="ARBA00001541"/>
    </source>
</evidence>
<feature type="domain" description="CheR-type methyltransferase" evidence="6">
    <location>
        <begin position="1"/>
        <end position="251"/>
    </location>
</feature>
<dbReference type="SUPFAM" id="SSF53335">
    <property type="entry name" value="S-adenosyl-L-methionine-dependent methyltransferases"/>
    <property type="match status" value="1"/>
</dbReference>
<evidence type="ECO:0000256" key="2">
    <source>
        <dbReference type="ARBA" id="ARBA00012534"/>
    </source>
</evidence>
<reference evidence="7 8" key="1">
    <citation type="submission" date="2019-09" db="EMBL/GenBank/DDBJ databases">
        <authorList>
            <person name="Kevbrin V."/>
            <person name="Grouzdev D.S."/>
        </authorList>
    </citation>
    <scope>NUCLEOTIDE SEQUENCE [LARGE SCALE GENOMIC DNA]</scope>
    <source>
        <strain evidence="7 8">G-192</strain>
    </source>
</reference>
<gene>
    <name evidence="7" type="ORF">F1654_06050</name>
</gene>
<dbReference type="Gene3D" id="1.10.155.10">
    <property type="entry name" value="Chemotaxis receptor methyltransferase CheR, N-terminal domain"/>
    <property type="match status" value="1"/>
</dbReference>
<dbReference type="PROSITE" id="PS50123">
    <property type="entry name" value="CHER"/>
    <property type="match status" value="1"/>
</dbReference>
<dbReference type="InterPro" id="IPR036804">
    <property type="entry name" value="CheR_N_sf"/>
</dbReference>
<evidence type="ECO:0000256" key="3">
    <source>
        <dbReference type="ARBA" id="ARBA00022603"/>
    </source>
</evidence>
<dbReference type="Pfam" id="PF03705">
    <property type="entry name" value="CheR_N"/>
    <property type="match status" value="1"/>
</dbReference>
<dbReference type="RefSeq" id="WP_150022637.1">
    <property type="nucleotide sequence ID" value="NZ_VWOJ01000002.1"/>
</dbReference>
<evidence type="ECO:0000256" key="4">
    <source>
        <dbReference type="ARBA" id="ARBA00022679"/>
    </source>
</evidence>